<sequence length="321" mass="35507">MNWKMNMKKLLNFWLLLLCLGTTNGYGQVVSPSLDPTQNVIMPAASGWRKIASIGVEYLEQSGVREQNQANIYDFDATGYSADIAFNISNFFFEGSVKSLSTATKQPLNNQGTVNLESTEVRGNFVLFGDDFVSIGLGIHSTVTKDYISSTLQELDTTRTGTIGSLSIAMGDYLKVGGAVERVKEASSHKVDNNWTELTAALALNAGEVGKVQFRMEFSLTTAPESEKQATLNQLANEQPGTLTTRGDIEIMFSGLLFAYRTRSIEFTEQNQDVKKIRNQMGVLWVPPSGLVLGFYFTSDSIVREYEDTFTDFSVRLGHVF</sequence>
<keyword evidence="1" id="KW-0732">Signal</keyword>
<organism evidence="2 3">
    <name type="scientific">SAR324 cluster bacterium</name>
    <dbReference type="NCBI Taxonomy" id="2024889"/>
    <lineage>
        <taxon>Bacteria</taxon>
        <taxon>Deltaproteobacteria</taxon>
        <taxon>SAR324 cluster</taxon>
    </lineage>
</organism>
<proteinExistence type="predicted"/>
<protein>
    <submittedName>
        <fullName evidence="2">Uncharacterized protein</fullName>
    </submittedName>
</protein>
<accession>A0A2A4TBJ8</accession>
<reference evidence="3" key="1">
    <citation type="submission" date="2017-08" db="EMBL/GenBank/DDBJ databases">
        <title>A dynamic microbial community with high functional redundancy inhabits the cold, oxic subseafloor aquifer.</title>
        <authorList>
            <person name="Tully B.J."/>
            <person name="Wheat C.G."/>
            <person name="Glazer B.T."/>
            <person name="Huber J.A."/>
        </authorList>
    </citation>
    <scope>NUCLEOTIDE SEQUENCE [LARGE SCALE GENOMIC DNA]</scope>
</reference>
<evidence type="ECO:0000313" key="2">
    <source>
        <dbReference type="EMBL" id="PCI30754.1"/>
    </source>
</evidence>
<dbReference type="Proteomes" id="UP000218113">
    <property type="component" value="Unassembled WGS sequence"/>
</dbReference>
<dbReference type="AlphaFoldDB" id="A0A2A4TBJ8"/>
<feature type="chain" id="PRO_5012201547" evidence="1">
    <location>
        <begin position="28"/>
        <end position="321"/>
    </location>
</feature>
<evidence type="ECO:0000256" key="1">
    <source>
        <dbReference type="SAM" id="SignalP"/>
    </source>
</evidence>
<gene>
    <name evidence="2" type="ORF">COB67_00975</name>
</gene>
<dbReference type="EMBL" id="NVSR01000002">
    <property type="protein sequence ID" value="PCI30754.1"/>
    <property type="molecule type" value="Genomic_DNA"/>
</dbReference>
<name>A0A2A4TBJ8_9DELT</name>
<feature type="signal peptide" evidence="1">
    <location>
        <begin position="1"/>
        <end position="27"/>
    </location>
</feature>
<comment type="caution">
    <text evidence="2">The sequence shown here is derived from an EMBL/GenBank/DDBJ whole genome shotgun (WGS) entry which is preliminary data.</text>
</comment>
<evidence type="ECO:0000313" key="3">
    <source>
        <dbReference type="Proteomes" id="UP000218113"/>
    </source>
</evidence>